<dbReference type="STRING" id="1194090.SAMN05443144_102214"/>
<organism evidence="1 2">
    <name type="scientific">Fodinibius roseus</name>
    <dbReference type="NCBI Taxonomy" id="1194090"/>
    <lineage>
        <taxon>Bacteria</taxon>
        <taxon>Pseudomonadati</taxon>
        <taxon>Balneolota</taxon>
        <taxon>Balneolia</taxon>
        <taxon>Balneolales</taxon>
        <taxon>Balneolaceae</taxon>
        <taxon>Fodinibius</taxon>
    </lineage>
</organism>
<gene>
    <name evidence="1" type="ORF">SAMN05443144_102214</name>
</gene>
<dbReference type="Proteomes" id="UP000184041">
    <property type="component" value="Unassembled WGS sequence"/>
</dbReference>
<accession>A0A1M4V6U6</accession>
<protein>
    <recommendedName>
        <fullName evidence="3">Xylose isomerase-like TIM barrel</fullName>
    </recommendedName>
</protein>
<evidence type="ECO:0000313" key="2">
    <source>
        <dbReference type="Proteomes" id="UP000184041"/>
    </source>
</evidence>
<dbReference type="AlphaFoldDB" id="A0A1M4V6U6"/>
<reference evidence="1 2" key="1">
    <citation type="submission" date="2016-11" db="EMBL/GenBank/DDBJ databases">
        <authorList>
            <person name="Jaros S."/>
            <person name="Januszkiewicz K."/>
            <person name="Wedrychowicz H."/>
        </authorList>
    </citation>
    <scope>NUCLEOTIDE SEQUENCE [LARGE SCALE GENOMIC DNA]</scope>
    <source>
        <strain evidence="1 2">DSM 21986</strain>
    </source>
</reference>
<dbReference type="EMBL" id="FQUS01000002">
    <property type="protein sequence ID" value="SHE64679.1"/>
    <property type="molecule type" value="Genomic_DNA"/>
</dbReference>
<name>A0A1M4V6U6_9BACT</name>
<evidence type="ECO:0000313" key="1">
    <source>
        <dbReference type="EMBL" id="SHE64679.1"/>
    </source>
</evidence>
<dbReference type="Gene3D" id="3.20.20.150">
    <property type="entry name" value="Divalent-metal-dependent TIM barrel enzymes"/>
    <property type="match status" value="1"/>
</dbReference>
<proteinExistence type="predicted"/>
<sequence length="96" mass="10981">MLGAAGGMAAPFLNANRESKRQKKEGTRNKIGVSFDSFWQFNGPKEETFIEYERVAEIFRAVDYRGYISLEFEGQQNPQVAVPKSLDLLREAFTWT</sequence>
<keyword evidence="2" id="KW-1185">Reference proteome</keyword>
<evidence type="ECO:0008006" key="3">
    <source>
        <dbReference type="Google" id="ProtNLM"/>
    </source>
</evidence>